<dbReference type="CDD" id="cd03214">
    <property type="entry name" value="ABC_Iron-Siderophores_B12_Hemin"/>
    <property type="match status" value="1"/>
</dbReference>
<accession>A0A4P8L609</accession>
<dbReference type="PROSITE" id="PS00211">
    <property type="entry name" value="ABC_TRANSPORTER_1"/>
    <property type="match status" value="1"/>
</dbReference>
<dbReference type="PANTHER" id="PTHR42794">
    <property type="entry name" value="HEMIN IMPORT ATP-BINDING PROTEIN HMUV"/>
    <property type="match status" value="1"/>
</dbReference>
<evidence type="ECO:0000256" key="3">
    <source>
        <dbReference type="ARBA" id="ARBA00022840"/>
    </source>
</evidence>
<dbReference type="Pfam" id="PF00005">
    <property type="entry name" value="ABC_tran"/>
    <property type="match status" value="1"/>
</dbReference>
<reference evidence="6 7" key="1">
    <citation type="submission" date="2019-05" db="EMBL/GenBank/DDBJ databases">
        <title>The Complete Genome Sequence of the n-alkane-degrading Desulfoglaeba alkanexedens ALDC reveals multiple alkylsuccinate synthase gene clusters.</title>
        <authorList>
            <person name="Callaghan A.V."/>
            <person name="Davidova I.A."/>
            <person name="Duncan K.E."/>
            <person name="Morris B."/>
            <person name="McInerney M.J."/>
        </authorList>
    </citation>
    <scope>NUCLEOTIDE SEQUENCE [LARGE SCALE GENOMIC DNA]</scope>
    <source>
        <strain evidence="6 7">ALDC</strain>
    </source>
</reference>
<keyword evidence="1" id="KW-0813">Transport</keyword>
<dbReference type="PROSITE" id="PS50893">
    <property type="entry name" value="ABC_TRANSPORTER_2"/>
    <property type="match status" value="1"/>
</dbReference>
<keyword evidence="7" id="KW-1185">Reference proteome</keyword>
<name>A0A4P8L609_9BACT</name>
<evidence type="ECO:0000256" key="1">
    <source>
        <dbReference type="ARBA" id="ARBA00022448"/>
    </source>
</evidence>
<dbReference type="EMBL" id="CP040098">
    <property type="protein sequence ID" value="QCQ22212.1"/>
    <property type="molecule type" value="Genomic_DNA"/>
</dbReference>
<sequence length="284" mass="30906">MILSATDLHFSYNGRSVLTEVALTLRSGAVLAVMGVNGAGKSTLLRCLNGILRPQLGVVLLDGRNLLAMPQREIARHVAHVPQRSRETRLTVFEAVLLGRKPHIRWSPEPADYRRVETAIRQMGLEDLALRPVSELSGGEAQKVVIARALVQEPKVLLLDEPTSSLDLKNQLEVMGLVRAAVKDGNLAAAICLHDLNLALRFADKLLFLKDRRVHALIRAEAVTAEMVREVYGVEVLLVEAGGHRVVVPMGDPVGSKDGEGAFHGVPPEARGSEQRGRAVWSNS</sequence>
<dbReference type="Gene3D" id="3.40.50.300">
    <property type="entry name" value="P-loop containing nucleotide triphosphate hydrolases"/>
    <property type="match status" value="1"/>
</dbReference>
<dbReference type="GO" id="GO:0005524">
    <property type="term" value="F:ATP binding"/>
    <property type="evidence" value="ECO:0007669"/>
    <property type="project" value="UniProtKB-KW"/>
</dbReference>
<dbReference type="AlphaFoldDB" id="A0A4P8L609"/>
<dbReference type="RefSeq" id="WP_137424194.1">
    <property type="nucleotide sequence ID" value="NZ_CP040098.1"/>
</dbReference>
<dbReference type="Proteomes" id="UP000298602">
    <property type="component" value="Chromosome"/>
</dbReference>
<dbReference type="KEGG" id="dax:FDQ92_08595"/>
<evidence type="ECO:0000313" key="6">
    <source>
        <dbReference type="EMBL" id="QCQ22212.1"/>
    </source>
</evidence>
<evidence type="ECO:0000313" key="7">
    <source>
        <dbReference type="Proteomes" id="UP000298602"/>
    </source>
</evidence>
<dbReference type="InterPro" id="IPR027417">
    <property type="entry name" value="P-loop_NTPase"/>
</dbReference>
<dbReference type="FunFam" id="3.40.50.300:FF:000134">
    <property type="entry name" value="Iron-enterobactin ABC transporter ATP-binding protein"/>
    <property type="match status" value="1"/>
</dbReference>
<protein>
    <submittedName>
        <fullName evidence="6">ABC transporter ATP-binding protein</fullName>
    </submittedName>
</protein>
<dbReference type="OrthoDB" id="9809450at2"/>
<reference evidence="6 7" key="2">
    <citation type="submission" date="2019-05" db="EMBL/GenBank/DDBJ databases">
        <authorList>
            <person name="Suflita J.M."/>
            <person name="Marks C.R."/>
        </authorList>
    </citation>
    <scope>NUCLEOTIDE SEQUENCE [LARGE SCALE GENOMIC DNA]</scope>
    <source>
        <strain evidence="6 7">ALDC</strain>
    </source>
</reference>
<keyword evidence="3 6" id="KW-0067">ATP-binding</keyword>
<dbReference type="InterPro" id="IPR017871">
    <property type="entry name" value="ABC_transporter-like_CS"/>
</dbReference>
<proteinExistence type="predicted"/>
<organism evidence="6 7">
    <name type="scientific">Desulfoglaeba alkanexedens ALDC</name>
    <dbReference type="NCBI Taxonomy" id="980445"/>
    <lineage>
        <taxon>Bacteria</taxon>
        <taxon>Pseudomonadati</taxon>
        <taxon>Thermodesulfobacteriota</taxon>
        <taxon>Syntrophobacteria</taxon>
        <taxon>Syntrophobacterales</taxon>
        <taxon>Syntrophobacteraceae</taxon>
        <taxon>Desulfoglaeba</taxon>
    </lineage>
</organism>
<dbReference type="InterPro" id="IPR003593">
    <property type="entry name" value="AAA+_ATPase"/>
</dbReference>
<dbReference type="SUPFAM" id="SSF52540">
    <property type="entry name" value="P-loop containing nucleoside triphosphate hydrolases"/>
    <property type="match status" value="1"/>
</dbReference>
<dbReference type="InterPro" id="IPR003439">
    <property type="entry name" value="ABC_transporter-like_ATP-bd"/>
</dbReference>
<dbReference type="SMART" id="SM00382">
    <property type="entry name" value="AAA"/>
    <property type="match status" value="1"/>
</dbReference>
<evidence type="ECO:0000256" key="2">
    <source>
        <dbReference type="ARBA" id="ARBA00022741"/>
    </source>
</evidence>
<feature type="region of interest" description="Disordered" evidence="4">
    <location>
        <begin position="257"/>
        <end position="284"/>
    </location>
</feature>
<dbReference type="PANTHER" id="PTHR42794:SF2">
    <property type="entry name" value="ABC TRANSPORTER ATP-BINDING PROTEIN"/>
    <property type="match status" value="1"/>
</dbReference>
<feature type="domain" description="ABC transporter" evidence="5">
    <location>
        <begin position="3"/>
        <end position="236"/>
    </location>
</feature>
<dbReference type="GO" id="GO:0016887">
    <property type="term" value="F:ATP hydrolysis activity"/>
    <property type="evidence" value="ECO:0007669"/>
    <property type="project" value="InterPro"/>
</dbReference>
<keyword evidence="2" id="KW-0547">Nucleotide-binding</keyword>
<gene>
    <name evidence="6" type="ORF">FDQ92_08595</name>
</gene>
<evidence type="ECO:0000259" key="5">
    <source>
        <dbReference type="PROSITE" id="PS50893"/>
    </source>
</evidence>
<evidence type="ECO:0000256" key="4">
    <source>
        <dbReference type="SAM" id="MobiDB-lite"/>
    </source>
</evidence>